<sequence length="107" mass="12640">MARSRRPRPADIEKQRLQNRECMRKARQRQRQGLREMQVALSALEKQYKELSHRSANKAKTTNVSLPKTRQDRMYAEVVAVAKRLGAENLYLQSMLKQMNAWELQLQ</sequence>
<comment type="caution">
    <text evidence="2">The sequence shown here is derived from an EMBL/GenBank/DDBJ whole genome shotgun (WGS) entry which is preliminary data.</text>
</comment>
<keyword evidence="1" id="KW-0175">Coiled coil</keyword>
<evidence type="ECO:0008006" key="4">
    <source>
        <dbReference type="Google" id="ProtNLM"/>
    </source>
</evidence>
<protein>
    <recommendedName>
        <fullName evidence="4">BZIP domain-containing protein</fullName>
    </recommendedName>
</protein>
<evidence type="ECO:0000256" key="1">
    <source>
        <dbReference type="SAM" id="Coils"/>
    </source>
</evidence>
<dbReference type="EMBL" id="WSZM01000233">
    <property type="protein sequence ID" value="KAF4037758.1"/>
    <property type="molecule type" value="Genomic_DNA"/>
</dbReference>
<organism evidence="2 3">
    <name type="scientific">Phytophthora infestans</name>
    <name type="common">Potato late blight agent</name>
    <name type="synonym">Botrytis infestans</name>
    <dbReference type="NCBI Taxonomy" id="4787"/>
    <lineage>
        <taxon>Eukaryota</taxon>
        <taxon>Sar</taxon>
        <taxon>Stramenopiles</taxon>
        <taxon>Oomycota</taxon>
        <taxon>Peronosporomycetes</taxon>
        <taxon>Peronosporales</taxon>
        <taxon>Peronosporaceae</taxon>
        <taxon>Phytophthora</taxon>
    </lineage>
</organism>
<name>A0A833WD04_PHYIN</name>
<keyword evidence="3" id="KW-1185">Reference proteome</keyword>
<reference evidence="2" key="1">
    <citation type="submission" date="2020-04" db="EMBL/GenBank/DDBJ databases">
        <title>Hybrid Assembly of Korean Phytophthora infestans isolates.</title>
        <authorList>
            <person name="Prokchorchik M."/>
            <person name="Lee Y."/>
            <person name="Seo J."/>
            <person name="Cho J.-H."/>
            <person name="Park Y.-E."/>
            <person name="Jang D.-C."/>
            <person name="Im J.-S."/>
            <person name="Choi J.-G."/>
            <person name="Park H.-J."/>
            <person name="Lee G.-B."/>
            <person name="Lee Y.-G."/>
            <person name="Hong S.-Y."/>
            <person name="Cho K."/>
            <person name="Sohn K.H."/>
        </authorList>
    </citation>
    <scope>NUCLEOTIDE SEQUENCE</scope>
    <source>
        <strain evidence="2">KR_1_A1</strain>
    </source>
</reference>
<gene>
    <name evidence="2" type="ORF">GN244_ATG10142</name>
</gene>
<evidence type="ECO:0000313" key="2">
    <source>
        <dbReference type="EMBL" id="KAF4037758.1"/>
    </source>
</evidence>
<evidence type="ECO:0000313" key="3">
    <source>
        <dbReference type="Proteomes" id="UP000602510"/>
    </source>
</evidence>
<proteinExistence type="predicted"/>
<accession>A0A833WD04</accession>
<dbReference type="AlphaFoldDB" id="A0A833WD04"/>
<feature type="coiled-coil region" evidence="1">
    <location>
        <begin position="27"/>
        <end position="54"/>
    </location>
</feature>
<dbReference type="Proteomes" id="UP000602510">
    <property type="component" value="Unassembled WGS sequence"/>
</dbReference>